<dbReference type="KEGG" id="xau:Xaut_2554"/>
<protein>
    <recommendedName>
        <fullName evidence="3">Class I SAM-dependent methyltransferase</fullName>
    </recommendedName>
</protein>
<reference evidence="1 2" key="1">
    <citation type="submission" date="2007-07" db="EMBL/GenBank/DDBJ databases">
        <title>Complete sequence of chromosome of Xanthobacter autotrophicus Py2.</title>
        <authorList>
            <consortium name="US DOE Joint Genome Institute"/>
            <person name="Copeland A."/>
            <person name="Lucas S."/>
            <person name="Lapidus A."/>
            <person name="Barry K."/>
            <person name="Glavina del Rio T."/>
            <person name="Hammon N."/>
            <person name="Israni S."/>
            <person name="Dalin E."/>
            <person name="Tice H."/>
            <person name="Pitluck S."/>
            <person name="Sims D."/>
            <person name="Brettin T."/>
            <person name="Bruce D."/>
            <person name="Detter J.C."/>
            <person name="Han C."/>
            <person name="Tapia R."/>
            <person name="Brainard J."/>
            <person name="Schmutz J."/>
            <person name="Larimer F."/>
            <person name="Land M."/>
            <person name="Hauser L."/>
            <person name="Kyrpides N."/>
            <person name="Kim E."/>
            <person name="Ensigns S.A."/>
            <person name="Richardson P."/>
        </authorList>
    </citation>
    <scope>NUCLEOTIDE SEQUENCE [LARGE SCALE GENOMIC DNA]</scope>
    <source>
        <strain evidence="2">ATCC BAA-1158 / Py2</strain>
    </source>
</reference>
<dbReference type="OrthoDB" id="799111at2"/>
<evidence type="ECO:0000313" key="2">
    <source>
        <dbReference type="Proteomes" id="UP000002417"/>
    </source>
</evidence>
<dbReference type="AlphaFoldDB" id="A7IIF3"/>
<proteinExistence type="predicted"/>
<dbReference type="Gene3D" id="3.40.50.150">
    <property type="entry name" value="Vaccinia Virus protein VP39"/>
    <property type="match status" value="1"/>
</dbReference>
<name>A7IIF3_XANP2</name>
<accession>A7IIF3</accession>
<gene>
    <name evidence="1" type="ordered locus">Xaut_2554</name>
</gene>
<dbReference type="EMBL" id="CP000781">
    <property type="protein sequence ID" value="ABS67796.1"/>
    <property type="molecule type" value="Genomic_DNA"/>
</dbReference>
<evidence type="ECO:0000313" key="1">
    <source>
        <dbReference type="EMBL" id="ABS67796.1"/>
    </source>
</evidence>
<dbReference type="SUPFAM" id="SSF53335">
    <property type="entry name" value="S-adenosyl-L-methionine-dependent methyltransferases"/>
    <property type="match status" value="1"/>
</dbReference>
<dbReference type="InterPro" id="IPR029063">
    <property type="entry name" value="SAM-dependent_MTases_sf"/>
</dbReference>
<organism evidence="1 2">
    <name type="scientific">Xanthobacter autotrophicus (strain ATCC BAA-1158 / Py2)</name>
    <dbReference type="NCBI Taxonomy" id="78245"/>
    <lineage>
        <taxon>Bacteria</taxon>
        <taxon>Pseudomonadati</taxon>
        <taxon>Pseudomonadota</taxon>
        <taxon>Alphaproteobacteria</taxon>
        <taxon>Hyphomicrobiales</taxon>
        <taxon>Xanthobacteraceae</taxon>
        <taxon>Xanthobacter</taxon>
    </lineage>
</organism>
<dbReference type="Pfam" id="PF13578">
    <property type="entry name" value="Methyltransf_24"/>
    <property type="match status" value="1"/>
</dbReference>
<dbReference type="Proteomes" id="UP000002417">
    <property type="component" value="Chromosome"/>
</dbReference>
<sequence length="276" mass="30757">MITDVLARDTTVQRLEAPEHPVPEAASSALAAYPADLSGDYYVTVLKKLAKTRSVKRYLEVGVNKGNCFSQIACERAIGVDPAFELKENVTNGKKDVRLFQMPSDAFFEEVDVRAALGGPVDLAFLDGLHQFEYLLRDFYNTERLCAPNSLIAMHDCLPVSETMMSRSISDTMRLSKGTRHEGWWTGDVWKVIAILRKFRPDLRIVCLDAAPTGLVFVSNLDPANTALSRDYCRIVDEFASVPNTLQAVSEVYETQPILPTSAILNGFDHSLYFRA</sequence>
<dbReference type="eggNOG" id="COG4122">
    <property type="taxonomic scope" value="Bacteria"/>
</dbReference>
<dbReference type="STRING" id="78245.Xaut_2554"/>
<dbReference type="HOGENOM" id="CLU_084471_0_0_5"/>
<keyword evidence="2" id="KW-1185">Reference proteome</keyword>
<evidence type="ECO:0008006" key="3">
    <source>
        <dbReference type="Google" id="ProtNLM"/>
    </source>
</evidence>